<dbReference type="Gramene" id="rna-AYBTSS11_LOCUS30774">
    <property type="protein sequence ID" value="CAJ1978579.1"/>
    <property type="gene ID" value="gene-AYBTSS11_LOCUS30774"/>
</dbReference>
<evidence type="ECO:0000256" key="8">
    <source>
        <dbReference type="SAM" id="Phobius"/>
    </source>
</evidence>
<feature type="transmembrane region" description="Helical" evidence="8">
    <location>
        <begin position="63"/>
        <end position="87"/>
    </location>
</feature>
<evidence type="ECO:0000256" key="6">
    <source>
        <dbReference type="ARBA" id="ARBA00023136"/>
    </source>
</evidence>
<sequence>MEESEQESRQLAFTPTFSIATVLTMFVAISLLVERTIHRLSNWLKKTNRKSLLEALNKMEEEMMLLGFVSLLLTATSHMIANICVPLKFTVGECGRMTLKWVHRANSMTCFVRQFWNSVNRTDYLILRKGFVTLVLLVGTKLQHVIATLALENAEITNFFSEAKLTPRDELFWFAGQFLCSYSTLPLYALVAQMGTNYKPALIPETVRETIYNWGKEARRKRRHGTINDDFELYSIRAESLAK</sequence>
<dbReference type="AlphaFoldDB" id="A0AA86W4R9"/>
<accession>A0AA86W4R9</accession>
<keyword evidence="3 8" id="KW-0812">Transmembrane</keyword>
<keyword evidence="4" id="KW-0611">Plant defense</keyword>
<keyword evidence="10" id="KW-1185">Reference proteome</keyword>
<evidence type="ECO:0000256" key="1">
    <source>
        <dbReference type="ARBA" id="ARBA00004141"/>
    </source>
</evidence>
<dbReference type="Proteomes" id="UP001189624">
    <property type="component" value="Chromosome 11"/>
</dbReference>
<dbReference type="GO" id="GO:0016020">
    <property type="term" value="C:membrane"/>
    <property type="evidence" value="ECO:0007669"/>
    <property type="project" value="UniProtKB-SubCell"/>
</dbReference>
<gene>
    <name evidence="9" type="ORF">AYBTSS11_LOCUS30774</name>
</gene>
<protein>
    <submittedName>
        <fullName evidence="9">Uncharacterized protein</fullName>
    </submittedName>
</protein>
<keyword evidence="5 8" id="KW-1133">Transmembrane helix</keyword>
<feature type="transmembrane region" description="Helical" evidence="8">
    <location>
        <begin position="12"/>
        <end position="33"/>
    </location>
</feature>
<dbReference type="PANTHER" id="PTHR31942:SF77">
    <property type="entry name" value="MLO-LIKE PROTEIN 14"/>
    <property type="match status" value="1"/>
</dbReference>
<evidence type="ECO:0000256" key="4">
    <source>
        <dbReference type="ARBA" id="ARBA00022821"/>
    </source>
</evidence>
<keyword evidence="6 8" id="KW-0472">Membrane</keyword>
<reference evidence="9" key="1">
    <citation type="submission" date="2023-10" db="EMBL/GenBank/DDBJ databases">
        <authorList>
            <person name="Domelevo Entfellner J.-B."/>
        </authorList>
    </citation>
    <scope>NUCLEOTIDE SEQUENCE</scope>
</reference>
<evidence type="ECO:0000256" key="3">
    <source>
        <dbReference type="ARBA" id="ARBA00022692"/>
    </source>
</evidence>
<dbReference type="EMBL" id="OY731408">
    <property type="protein sequence ID" value="CAJ1978579.1"/>
    <property type="molecule type" value="Genomic_DNA"/>
</dbReference>
<comment type="similarity">
    <text evidence="2">Belongs to the MLO family.</text>
</comment>
<evidence type="ECO:0000313" key="9">
    <source>
        <dbReference type="EMBL" id="CAJ1978579.1"/>
    </source>
</evidence>
<dbReference type="InterPro" id="IPR004326">
    <property type="entry name" value="Mlo"/>
</dbReference>
<evidence type="ECO:0000256" key="7">
    <source>
        <dbReference type="ARBA" id="ARBA00023265"/>
    </source>
</evidence>
<evidence type="ECO:0000256" key="2">
    <source>
        <dbReference type="ARBA" id="ARBA00006574"/>
    </source>
</evidence>
<organism evidence="9 10">
    <name type="scientific">Sphenostylis stenocarpa</name>
    <dbReference type="NCBI Taxonomy" id="92480"/>
    <lineage>
        <taxon>Eukaryota</taxon>
        <taxon>Viridiplantae</taxon>
        <taxon>Streptophyta</taxon>
        <taxon>Embryophyta</taxon>
        <taxon>Tracheophyta</taxon>
        <taxon>Spermatophyta</taxon>
        <taxon>Magnoliopsida</taxon>
        <taxon>eudicotyledons</taxon>
        <taxon>Gunneridae</taxon>
        <taxon>Pentapetalae</taxon>
        <taxon>rosids</taxon>
        <taxon>fabids</taxon>
        <taxon>Fabales</taxon>
        <taxon>Fabaceae</taxon>
        <taxon>Papilionoideae</taxon>
        <taxon>50 kb inversion clade</taxon>
        <taxon>NPAAA clade</taxon>
        <taxon>indigoferoid/millettioid clade</taxon>
        <taxon>Phaseoleae</taxon>
        <taxon>Sphenostylis</taxon>
    </lineage>
</organism>
<evidence type="ECO:0000256" key="5">
    <source>
        <dbReference type="ARBA" id="ARBA00022989"/>
    </source>
</evidence>
<keyword evidence="7" id="KW-0568">Pathogenesis-related protein</keyword>
<dbReference type="GO" id="GO:0006952">
    <property type="term" value="P:defense response"/>
    <property type="evidence" value="ECO:0007669"/>
    <property type="project" value="UniProtKB-KW"/>
</dbReference>
<evidence type="ECO:0000313" key="10">
    <source>
        <dbReference type="Proteomes" id="UP001189624"/>
    </source>
</evidence>
<comment type="subcellular location">
    <subcellularLocation>
        <location evidence="1">Membrane</location>
        <topology evidence="1">Multi-pass membrane protein</topology>
    </subcellularLocation>
</comment>
<dbReference type="Pfam" id="PF03094">
    <property type="entry name" value="Mlo"/>
    <property type="match status" value="3"/>
</dbReference>
<proteinExistence type="inferred from homology"/>
<name>A0AA86W4R9_9FABA</name>
<dbReference type="PANTHER" id="PTHR31942">
    <property type="entry name" value="MLO-LIKE PROTEIN 1"/>
    <property type="match status" value="1"/>
</dbReference>